<dbReference type="InterPro" id="IPR050090">
    <property type="entry name" value="Tyrosine_recombinase_XerCD"/>
</dbReference>
<dbReference type="Pfam" id="PF13102">
    <property type="entry name" value="Phage_int_SAM_5"/>
    <property type="match status" value="1"/>
</dbReference>
<dbReference type="Pfam" id="PF17293">
    <property type="entry name" value="Arm-DNA-bind_5"/>
    <property type="match status" value="1"/>
</dbReference>
<keyword evidence="2" id="KW-0238">DNA-binding</keyword>
<evidence type="ECO:0000259" key="4">
    <source>
        <dbReference type="PROSITE" id="PS51898"/>
    </source>
</evidence>
<dbReference type="Gene3D" id="1.10.443.10">
    <property type="entry name" value="Intergrase catalytic core"/>
    <property type="match status" value="1"/>
</dbReference>
<gene>
    <name evidence="5" type="ORF">AQPE_0478</name>
</gene>
<evidence type="ECO:0000256" key="1">
    <source>
        <dbReference type="ARBA" id="ARBA00008857"/>
    </source>
</evidence>
<dbReference type="PANTHER" id="PTHR30349">
    <property type="entry name" value="PHAGE INTEGRASE-RELATED"/>
    <property type="match status" value="1"/>
</dbReference>
<sequence>MSLIMRVTVNFSLKKTKSRADGKCPVYVRCTMNNQRFELSTSIFICPESWDDERQQVVGRSEESKILNNRLNKIRNRVQEVYSQLESKGEPFSTLNVKDKLLGISNEKGLLEILDGIIKGIEARVGNDYSEGTLKHYKTTRERLIEFLRKKFGRNDIGLSLVDYSFLNSFDIYLKTEYQLKPNTALTYHKHLKKTLNTGIAMNLISNNTYNSFKVSRNETHRDYLTIQELEQIRNKEICTLRMETIRDIFIFACYTGLGYAELKKLNSTHIHQGNDSGKWIIIDRTKTDIRCRVPLLPQAKAILQKYENFPITQNRGKLLPVHSNQKMNEYLKELAGICGINKNLSMHVARHTFATTVTLTNGVPIETVSKMLGHTSLKTTQIYARIVDSKISADMKKLNAILNEKKEDNVLI</sequence>
<accession>A0A5K7S442</accession>
<reference evidence="5" key="1">
    <citation type="journal article" date="2020" name="Int. J. Syst. Evol. Microbiol.">
        <title>Aquipluma nitroreducens gen. nov. sp. nov., a novel facultatively anaerobic bacterium isolated from a freshwater lake.</title>
        <authorList>
            <person name="Watanabe M."/>
            <person name="Kojima H."/>
            <person name="Fukui M."/>
        </authorList>
    </citation>
    <scope>NUCLEOTIDE SEQUENCE</scope>
    <source>
        <strain evidence="5">MeG22</strain>
    </source>
</reference>
<dbReference type="Pfam" id="PF00589">
    <property type="entry name" value="Phage_integrase"/>
    <property type="match status" value="1"/>
</dbReference>
<name>A0A5K7S442_9BACT</name>
<keyword evidence="3" id="KW-0233">DNA recombination</keyword>
<dbReference type="InterPro" id="IPR025269">
    <property type="entry name" value="SAM-like_dom"/>
</dbReference>
<organism evidence="5 6">
    <name type="scientific">Aquipluma nitroreducens</name>
    <dbReference type="NCBI Taxonomy" id="2010828"/>
    <lineage>
        <taxon>Bacteria</taxon>
        <taxon>Pseudomonadati</taxon>
        <taxon>Bacteroidota</taxon>
        <taxon>Bacteroidia</taxon>
        <taxon>Marinilabiliales</taxon>
        <taxon>Prolixibacteraceae</taxon>
        <taxon>Aquipluma</taxon>
    </lineage>
</organism>
<dbReference type="PROSITE" id="PS51898">
    <property type="entry name" value="TYR_RECOMBINASE"/>
    <property type="match status" value="1"/>
</dbReference>
<dbReference type="Proteomes" id="UP001193389">
    <property type="component" value="Chromosome"/>
</dbReference>
<protein>
    <submittedName>
        <fullName evidence="5">Integrase</fullName>
    </submittedName>
</protein>
<comment type="similarity">
    <text evidence="1">Belongs to the 'phage' integrase family.</text>
</comment>
<dbReference type="InterPro" id="IPR035386">
    <property type="entry name" value="Arm-DNA-bind_5"/>
</dbReference>
<dbReference type="CDD" id="cd01185">
    <property type="entry name" value="INTN1_C_like"/>
    <property type="match status" value="1"/>
</dbReference>
<keyword evidence="6" id="KW-1185">Reference proteome</keyword>
<dbReference type="AlphaFoldDB" id="A0A5K7S442"/>
<evidence type="ECO:0000256" key="3">
    <source>
        <dbReference type="ARBA" id="ARBA00023172"/>
    </source>
</evidence>
<dbReference type="GO" id="GO:0006310">
    <property type="term" value="P:DNA recombination"/>
    <property type="evidence" value="ECO:0007669"/>
    <property type="project" value="UniProtKB-KW"/>
</dbReference>
<dbReference type="EMBL" id="AP018694">
    <property type="protein sequence ID" value="BBE16341.1"/>
    <property type="molecule type" value="Genomic_DNA"/>
</dbReference>
<dbReference type="KEGG" id="anf:AQPE_0478"/>
<dbReference type="InterPro" id="IPR013762">
    <property type="entry name" value="Integrase-like_cat_sf"/>
</dbReference>
<dbReference type="Gene3D" id="1.10.150.130">
    <property type="match status" value="1"/>
</dbReference>
<feature type="domain" description="Tyr recombinase" evidence="4">
    <location>
        <begin position="220"/>
        <end position="398"/>
    </location>
</feature>
<evidence type="ECO:0000256" key="2">
    <source>
        <dbReference type="ARBA" id="ARBA00023125"/>
    </source>
</evidence>
<dbReference type="InterPro" id="IPR002104">
    <property type="entry name" value="Integrase_catalytic"/>
</dbReference>
<proteinExistence type="inferred from homology"/>
<dbReference type="InterPro" id="IPR011010">
    <property type="entry name" value="DNA_brk_join_enz"/>
</dbReference>
<dbReference type="PANTHER" id="PTHR30349:SF64">
    <property type="entry name" value="PROPHAGE INTEGRASE INTD-RELATED"/>
    <property type="match status" value="1"/>
</dbReference>
<dbReference type="SUPFAM" id="SSF56349">
    <property type="entry name" value="DNA breaking-rejoining enzymes"/>
    <property type="match status" value="1"/>
</dbReference>
<evidence type="ECO:0000313" key="6">
    <source>
        <dbReference type="Proteomes" id="UP001193389"/>
    </source>
</evidence>
<dbReference type="GO" id="GO:0003677">
    <property type="term" value="F:DNA binding"/>
    <property type="evidence" value="ECO:0007669"/>
    <property type="project" value="UniProtKB-KW"/>
</dbReference>
<evidence type="ECO:0000313" key="5">
    <source>
        <dbReference type="EMBL" id="BBE16341.1"/>
    </source>
</evidence>
<dbReference type="GO" id="GO:0015074">
    <property type="term" value="P:DNA integration"/>
    <property type="evidence" value="ECO:0007669"/>
    <property type="project" value="InterPro"/>
</dbReference>
<dbReference type="InterPro" id="IPR010998">
    <property type="entry name" value="Integrase_recombinase_N"/>
</dbReference>